<proteinExistence type="predicted"/>
<dbReference type="PROSITE" id="PS51677">
    <property type="entry name" value="NODB"/>
    <property type="match status" value="1"/>
</dbReference>
<dbReference type="CDD" id="cd10917">
    <property type="entry name" value="CE4_NodB_like_6s_7s"/>
    <property type="match status" value="1"/>
</dbReference>
<keyword evidence="2" id="KW-0378">Hydrolase</keyword>
<evidence type="ECO:0000259" key="4">
    <source>
        <dbReference type="PROSITE" id="PS51677"/>
    </source>
</evidence>
<evidence type="ECO:0000313" key="6">
    <source>
        <dbReference type="Proteomes" id="UP000588604"/>
    </source>
</evidence>
<evidence type="ECO:0000256" key="2">
    <source>
        <dbReference type="ARBA" id="ARBA00022801"/>
    </source>
</evidence>
<dbReference type="GO" id="GO:0046872">
    <property type="term" value="F:metal ion binding"/>
    <property type="evidence" value="ECO:0007669"/>
    <property type="project" value="UniProtKB-KW"/>
</dbReference>
<keyword evidence="6" id="KW-1185">Reference proteome</keyword>
<dbReference type="InterPro" id="IPR050248">
    <property type="entry name" value="Polysacc_deacetylase_ArnD"/>
</dbReference>
<feature type="chain" id="PRO_5032565440" evidence="3">
    <location>
        <begin position="21"/>
        <end position="243"/>
    </location>
</feature>
<dbReference type="Pfam" id="PF01522">
    <property type="entry name" value="Polysacc_deac_1"/>
    <property type="match status" value="1"/>
</dbReference>
<name>A0A841MHX4_9BACT</name>
<protein>
    <submittedName>
        <fullName evidence="5">Peptidoglycan/xylan/chitin deacetylase (PgdA/CDA1 family)</fullName>
    </submittedName>
</protein>
<dbReference type="Proteomes" id="UP000588604">
    <property type="component" value="Unassembled WGS sequence"/>
</dbReference>
<evidence type="ECO:0000256" key="1">
    <source>
        <dbReference type="ARBA" id="ARBA00022723"/>
    </source>
</evidence>
<dbReference type="SUPFAM" id="SSF88713">
    <property type="entry name" value="Glycoside hydrolase/deacetylase"/>
    <property type="match status" value="1"/>
</dbReference>
<dbReference type="PANTHER" id="PTHR10587:SF133">
    <property type="entry name" value="CHITIN DEACETYLASE 1-RELATED"/>
    <property type="match status" value="1"/>
</dbReference>
<dbReference type="GO" id="GO:0005975">
    <property type="term" value="P:carbohydrate metabolic process"/>
    <property type="evidence" value="ECO:0007669"/>
    <property type="project" value="InterPro"/>
</dbReference>
<evidence type="ECO:0000313" key="5">
    <source>
        <dbReference type="EMBL" id="MBB6327882.1"/>
    </source>
</evidence>
<sequence>MRNKLRLIIILVFAFSGLKAQNLFDEQGALIRSDTSKKVIYLVFSGHDYDEGFEHVLNVLQEKHVFTSFFLTGDFVRNHLALTKKISDQGHFVGAHSDKHLLYNDWDKRDSLLLNPDQIKKDISDNLLELEKLGITAQFFLPPYEWYNKQVVSIAEELGQITVNFSPGTRSNADYTSPEMKNYISSEDILESIFRYEKQTGMNGFHLLIHPGTTELRKDKFYLRIEELISILEELGYSFQRFK</sequence>
<organism evidence="5 6">
    <name type="scientific">Algoriphagus iocasae</name>
    <dbReference type="NCBI Taxonomy" id="1836499"/>
    <lineage>
        <taxon>Bacteria</taxon>
        <taxon>Pseudomonadati</taxon>
        <taxon>Bacteroidota</taxon>
        <taxon>Cytophagia</taxon>
        <taxon>Cytophagales</taxon>
        <taxon>Cyclobacteriaceae</taxon>
        <taxon>Algoriphagus</taxon>
    </lineage>
</organism>
<keyword evidence="3" id="KW-0732">Signal</keyword>
<dbReference type="InterPro" id="IPR011330">
    <property type="entry name" value="Glyco_hydro/deAcase_b/a-brl"/>
</dbReference>
<comment type="caution">
    <text evidence="5">The sequence shown here is derived from an EMBL/GenBank/DDBJ whole genome shotgun (WGS) entry which is preliminary data.</text>
</comment>
<dbReference type="InterPro" id="IPR002509">
    <property type="entry name" value="NODB_dom"/>
</dbReference>
<dbReference type="AlphaFoldDB" id="A0A841MHX4"/>
<accession>A0A841MHX4</accession>
<feature type="domain" description="NodB homology" evidence="4">
    <location>
        <begin position="38"/>
        <end position="240"/>
    </location>
</feature>
<dbReference type="EMBL" id="JACIJO010000003">
    <property type="protein sequence ID" value="MBB6327882.1"/>
    <property type="molecule type" value="Genomic_DNA"/>
</dbReference>
<reference evidence="5 6" key="1">
    <citation type="submission" date="2020-08" db="EMBL/GenBank/DDBJ databases">
        <title>Genomic Encyclopedia of Type Strains, Phase IV (KMG-IV): sequencing the most valuable type-strain genomes for metagenomic binning, comparative biology and taxonomic classification.</title>
        <authorList>
            <person name="Goeker M."/>
        </authorList>
    </citation>
    <scope>NUCLEOTIDE SEQUENCE [LARGE SCALE GENOMIC DNA]</scope>
    <source>
        <strain evidence="5 6">DSM 102044</strain>
    </source>
</reference>
<keyword evidence="1" id="KW-0479">Metal-binding</keyword>
<gene>
    <name evidence="5" type="ORF">FHS59_003525</name>
</gene>
<dbReference type="GO" id="GO:0016810">
    <property type="term" value="F:hydrolase activity, acting on carbon-nitrogen (but not peptide) bonds"/>
    <property type="evidence" value="ECO:0007669"/>
    <property type="project" value="InterPro"/>
</dbReference>
<evidence type="ECO:0000256" key="3">
    <source>
        <dbReference type="SAM" id="SignalP"/>
    </source>
</evidence>
<dbReference type="Gene3D" id="3.20.20.370">
    <property type="entry name" value="Glycoside hydrolase/deacetylase"/>
    <property type="match status" value="1"/>
</dbReference>
<dbReference type="GO" id="GO:0016020">
    <property type="term" value="C:membrane"/>
    <property type="evidence" value="ECO:0007669"/>
    <property type="project" value="TreeGrafter"/>
</dbReference>
<feature type="signal peptide" evidence="3">
    <location>
        <begin position="1"/>
        <end position="20"/>
    </location>
</feature>
<dbReference type="RefSeq" id="WP_184496630.1">
    <property type="nucleotide sequence ID" value="NZ_JACIJO010000003.1"/>
</dbReference>
<dbReference type="PANTHER" id="PTHR10587">
    <property type="entry name" value="GLYCOSYL TRANSFERASE-RELATED"/>
    <property type="match status" value="1"/>
</dbReference>